<comment type="caution">
    <text evidence="1">The sequence shown here is derived from an EMBL/GenBank/DDBJ whole genome shotgun (WGS) entry which is preliminary data.</text>
</comment>
<dbReference type="RefSeq" id="WP_061175204.1">
    <property type="nucleotide sequence ID" value="NZ_FCOE02000007.1"/>
</dbReference>
<dbReference type="STRING" id="1777141.AWB80_02730"/>
<keyword evidence="2" id="KW-1185">Reference proteome</keyword>
<dbReference type="Proteomes" id="UP000054911">
    <property type="component" value="Unassembled WGS sequence"/>
</dbReference>
<evidence type="ECO:0000313" key="2">
    <source>
        <dbReference type="Proteomes" id="UP000054911"/>
    </source>
</evidence>
<gene>
    <name evidence="1" type="ORF">AWB80_02730</name>
</gene>
<dbReference type="OrthoDB" id="9018682at2"/>
<dbReference type="Pfam" id="PF07377">
    <property type="entry name" value="DUF1493"/>
    <property type="match status" value="1"/>
</dbReference>
<evidence type="ECO:0000313" key="1">
    <source>
        <dbReference type="EMBL" id="SAK61987.1"/>
    </source>
</evidence>
<reference evidence="1" key="1">
    <citation type="submission" date="2016-01" db="EMBL/GenBank/DDBJ databases">
        <authorList>
            <person name="Peeters C."/>
        </authorList>
    </citation>
    <scope>NUCLEOTIDE SEQUENCE [LARGE SCALE GENOMIC DNA]</scope>
    <source>
        <strain evidence="1">LMG 29323</strain>
    </source>
</reference>
<sequence>MIAQSEAWELLIEYLEVKLGKRKLSPENDLYHDLDLNPPAISALLNDWGTKFGVDMSGFELDHYYPFSQLSKPAFFWTLLKSPFSLQARETLGGWQLTLGMLEEAMIRGKWLID</sequence>
<evidence type="ECO:0008006" key="3">
    <source>
        <dbReference type="Google" id="ProtNLM"/>
    </source>
</evidence>
<dbReference type="AlphaFoldDB" id="A0A158AY92"/>
<accession>A0A158AY92</accession>
<dbReference type="EMBL" id="FCOE02000007">
    <property type="protein sequence ID" value="SAK61987.1"/>
    <property type="molecule type" value="Genomic_DNA"/>
</dbReference>
<name>A0A158AY92_9BURK</name>
<dbReference type="InterPro" id="IPR010862">
    <property type="entry name" value="DUF1493"/>
</dbReference>
<protein>
    <recommendedName>
        <fullName evidence="3">Acyl carrier protein</fullName>
    </recommendedName>
</protein>
<proteinExistence type="predicted"/>
<organism evidence="1 2">
    <name type="scientific">Caballeronia pedi</name>
    <dbReference type="NCBI Taxonomy" id="1777141"/>
    <lineage>
        <taxon>Bacteria</taxon>
        <taxon>Pseudomonadati</taxon>
        <taxon>Pseudomonadota</taxon>
        <taxon>Betaproteobacteria</taxon>
        <taxon>Burkholderiales</taxon>
        <taxon>Burkholderiaceae</taxon>
        <taxon>Caballeronia</taxon>
    </lineage>
</organism>